<dbReference type="GO" id="GO:0009897">
    <property type="term" value="C:external side of plasma membrane"/>
    <property type="evidence" value="ECO:0007669"/>
    <property type="project" value="TreeGrafter"/>
</dbReference>
<evidence type="ECO:0000256" key="10">
    <source>
        <dbReference type="SAM" id="SignalP"/>
    </source>
</evidence>
<evidence type="ECO:0000256" key="1">
    <source>
        <dbReference type="ARBA" id="ARBA00004479"/>
    </source>
</evidence>
<proteinExistence type="predicted"/>
<keyword evidence="2 9" id="KW-0812">Transmembrane</keyword>
<keyword evidence="6 12" id="KW-0675">Receptor</keyword>
<evidence type="ECO:0000256" key="6">
    <source>
        <dbReference type="ARBA" id="ARBA00023170"/>
    </source>
</evidence>
<dbReference type="OrthoDB" id="9835959at2759"/>
<dbReference type="AlphaFoldDB" id="A0A7J8B7J0"/>
<evidence type="ECO:0000259" key="11">
    <source>
        <dbReference type="PROSITE" id="PS50853"/>
    </source>
</evidence>
<comment type="caution">
    <text evidence="12">The sequence shown here is derived from an EMBL/GenBank/DDBJ whole genome shotgun (WGS) entry which is preliminary data.</text>
</comment>
<keyword evidence="4 9" id="KW-1133">Transmembrane helix</keyword>
<name>A0A7J8B7J0_ROUAE</name>
<dbReference type="InterPro" id="IPR015321">
    <property type="entry name" value="TypeI_recpt_CBD"/>
</dbReference>
<gene>
    <name evidence="12" type="ORF">HJG63_003398</name>
</gene>
<keyword evidence="7" id="KW-0325">Glycoprotein</keyword>
<dbReference type="PROSITE" id="PS50853">
    <property type="entry name" value="FN3"/>
    <property type="match status" value="1"/>
</dbReference>
<evidence type="ECO:0000256" key="7">
    <source>
        <dbReference type="ARBA" id="ARBA00023180"/>
    </source>
</evidence>
<organism evidence="12 13">
    <name type="scientific">Rousettus aegyptiacus</name>
    <name type="common">Egyptian fruit bat</name>
    <name type="synonym">Pteropus aegyptiacus</name>
    <dbReference type="NCBI Taxonomy" id="9407"/>
    <lineage>
        <taxon>Eukaryota</taxon>
        <taxon>Metazoa</taxon>
        <taxon>Chordata</taxon>
        <taxon>Craniata</taxon>
        <taxon>Vertebrata</taxon>
        <taxon>Euteleostomi</taxon>
        <taxon>Mammalia</taxon>
        <taxon>Eutheria</taxon>
        <taxon>Laurasiatheria</taxon>
        <taxon>Chiroptera</taxon>
        <taxon>Yinpterochiroptera</taxon>
        <taxon>Pteropodoidea</taxon>
        <taxon>Pteropodidae</taxon>
        <taxon>Rousettinae</taxon>
        <taxon>Rousettus</taxon>
    </lineage>
</organism>
<dbReference type="Proteomes" id="UP000593571">
    <property type="component" value="Unassembled WGS sequence"/>
</dbReference>
<dbReference type="InterPro" id="IPR003532">
    <property type="entry name" value="Short_hematopoietin_rcpt_2_CS"/>
</dbReference>
<feature type="signal peptide" evidence="10">
    <location>
        <begin position="1"/>
        <end position="19"/>
    </location>
</feature>
<evidence type="ECO:0000256" key="4">
    <source>
        <dbReference type="ARBA" id="ARBA00022989"/>
    </source>
</evidence>
<dbReference type="PROSITE" id="PS01356">
    <property type="entry name" value="HEMATOPO_REC_S_F2"/>
    <property type="match status" value="1"/>
</dbReference>
<dbReference type="Pfam" id="PF18611">
    <property type="entry name" value="IL3Ra_N"/>
    <property type="match status" value="1"/>
</dbReference>
<feature type="compositionally biased region" description="Basic and acidic residues" evidence="8">
    <location>
        <begin position="428"/>
        <end position="441"/>
    </location>
</feature>
<evidence type="ECO:0000256" key="2">
    <source>
        <dbReference type="ARBA" id="ARBA00022692"/>
    </source>
</evidence>
<reference evidence="12 13" key="1">
    <citation type="journal article" date="2020" name="Nature">
        <title>Six reference-quality genomes reveal evolution of bat adaptations.</title>
        <authorList>
            <person name="Jebb D."/>
            <person name="Huang Z."/>
            <person name="Pippel M."/>
            <person name="Hughes G.M."/>
            <person name="Lavrichenko K."/>
            <person name="Devanna P."/>
            <person name="Winkler S."/>
            <person name="Jermiin L.S."/>
            <person name="Skirmuntt E.C."/>
            <person name="Katzourakis A."/>
            <person name="Burkitt-Gray L."/>
            <person name="Ray D.A."/>
            <person name="Sullivan K.A.M."/>
            <person name="Roscito J.G."/>
            <person name="Kirilenko B.M."/>
            <person name="Davalos L.M."/>
            <person name="Corthals A.P."/>
            <person name="Power M.L."/>
            <person name="Jones G."/>
            <person name="Ransome R.D."/>
            <person name="Dechmann D.K.N."/>
            <person name="Locatelli A.G."/>
            <person name="Puechmaille S.J."/>
            <person name="Fedrigo O."/>
            <person name="Jarvis E.D."/>
            <person name="Hiller M."/>
            <person name="Vernes S.C."/>
            <person name="Myers E.W."/>
            <person name="Teeling E.C."/>
        </authorList>
    </citation>
    <scope>NUCLEOTIDE SEQUENCE [LARGE SCALE GENOMIC DNA]</scope>
    <source>
        <strain evidence="12">MRouAeg1</strain>
        <tissue evidence="12">Muscle</tissue>
    </source>
</reference>
<dbReference type="InterPro" id="IPR036116">
    <property type="entry name" value="FN3_sf"/>
</dbReference>
<keyword evidence="13" id="KW-1185">Reference proteome</keyword>
<evidence type="ECO:0000313" key="13">
    <source>
        <dbReference type="Proteomes" id="UP000593571"/>
    </source>
</evidence>
<dbReference type="PANTHER" id="PTHR23037">
    <property type="entry name" value="CYTOKINE RECEPTOR"/>
    <property type="match status" value="1"/>
</dbReference>
<dbReference type="GO" id="GO:0004896">
    <property type="term" value="F:cytokine receptor activity"/>
    <property type="evidence" value="ECO:0007669"/>
    <property type="project" value="InterPro"/>
</dbReference>
<keyword evidence="5 9" id="KW-0472">Membrane</keyword>
<feature type="region of interest" description="Disordered" evidence="8">
    <location>
        <begin position="402"/>
        <end position="441"/>
    </location>
</feature>
<dbReference type="Pfam" id="PF09240">
    <property type="entry name" value="IL6Ra-bind"/>
    <property type="match status" value="1"/>
</dbReference>
<evidence type="ECO:0000256" key="8">
    <source>
        <dbReference type="SAM" id="MobiDB-lite"/>
    </source>
</evidence>
<accession>A0A7J8B7J0</accession>
<dbReference type="SUPFAM" id="SSF49265">
    <property type="entry name" value="Fibronectin type III"/>
    <property type="match status" value="2"/>
</dbReference>
<dbReference type="Gene3D" id="2.60.40.10">
    <property type="entry name" value="Immunoglobulins"/>
    <property type="match status" value="2"/>
</dbReference>
<protein>
    <submittedName>
        <fullName evidence="12">Colony stimulating factor 2 receptor subunit alpha</fullName>
    </submittedName>
</protein>
<dbReference type="PANTHER" id="PTHR23037:SF46">
    <property type="entry name" value="INTERLEUKIN 5 RECEPTOR SUBUNIT ALPHA"/>
    <property type="match status" value="1"/>
</dbReference>
<evidence type="ECO:0000256" key="9">
    <source>
        <dbReference type="SAM" id="Phobius"/>
    </source>
</evidence>
<evidence type="ECO:0000256" key="5">
    <source>
        <dbReference type="ARBA" id="ARBA00023136"/>
    </source>
</evidence>
<feature type="chain" id="PRO_5029741441" evidence="10">
    <location>
        <begin position="20"/>
        <end position="441"/>
    </location>
</feature>
<keyword evidence="3 10" id="KW-0732">Signal</keyword>
<dbReference type="InterPro" id="IPR013783">
    <property type="entry name" value="Ig-like_fold"/>
</dbReference>
<dbReference type="InterPro" id="IPR040907">
    <property type="entry name" value="IL3Ra_N"/>
</dbReference>
<comment type="subcellular location">
    <subcellularLocation>
        <location evidence="1">Membrane</location>
        <topology evidence="1">Single-pass type I membrane protein</topology>
    </subcellularLocation>
</comment>
<dbReference type="EMBL" id="JACASE010000019">
    <property type="protein sequence ID" value="KAF6394668.1"/>
    <property type="molecule type" value="Genomic_DNA"/>
</dbReference>
<dbReference type="InterPro" id="IPR003961">
    <property type="entry name" value="FN3_dom"/>
</dbReference>
<sequence length="441" mass="48328">MATSLGFLSLLVLVTSTGCEDAASAQENVSPITNVTLDPRKKMLAWACRRTVSQQECTIDTPPDYSAWQTPQVSADGTYFCVFPNAVLHRGANLTVNATANGDAFKHELAFENAGPEGSAAVGFSCLIYSLHFMNCSWEPGPAAPADVRYRLFTWTDPREDEVECPYYVVDADGVRVGCHFDKLAPPNQTDYFFLVNGTSEQTAVQFVDFKPLQAMRMEKYGPPANITIQYNGSCHLIQWDNPETRFEIASHMLCYELEIQSEGSSARRDRVSQRGDDRNAYVVPGPAAGAQSTFRARVKHKYGRPGTWSTWSPTLRFGVPEQGFGGPGVVQASLAVSFAALLTTALMLLCARFSLRRKLFPPVPQVKTELGGSLMPGLQVSWDKDSLPPGWEESEDILTVEDTPSGARGQAEPERPASAVDDPENTGPERRACEEKEVPA</sequence>
<feature type="domain" description="Fibronectin type-III" evidence="11">
    <location>
        <begin position="223"/>
        <end position="323"/>
    </location>
</feature>
<evidence type="ECO:0000256" key="3">
    <source>
        <dbReference type="ARBA" id="ARBA00022729"/>
    </source>
</evidence>
<evidence type="ECO:0000313" key="12">
    <source>
        <dbReference type="EMBL" id="KAF6394668.1"/>
    </source>
</evidence>
<feature type="transmembrane region" description="Helical" evidence="9">
    <location>
        <begin position="330"/>
        <end position="352"/>
    </location>
</feature>